<comment type="similarity">
    <text evidence="1">Belongs to the patched family.</text>
</comment>
<protein>
    <submittedName>
        <fullName evidence="5">SSD domain-containing protein</fullName>
    </submittedName>
</protein>
<keyword evidence="2" id="KW-1133">Transmembrane helix</keyword>
<evidence type="ECO:0000259" key="3">
    <source>
        <dbReference type="PROSITE" id="PS50156"/>
    </source>
</evidence>
<dbReference type="InterPro" id="IPR000731">
    <property type="entry name" value="SSD"/>
</dbReference>
<proteinExistence type="inferred from homology"/>
<feature type="transmembrane region" description="Helical" evidence="2">
    <location>
        <begin position="709"/>
        <end position="729"/>
    </location>
</feature>
<dbReference type="GO" id="GO:0018996">
    <property type="term" value="P:molting cycle, collagen and cuticulin-based cuticle"/>
    <property type="evidence" value="ECO:0007669"/>
    <property type="project" value="TreeGrafter"/>
</dbReference>
<dbReference type="SUPFAM" id="SSF82866">
    <property type="entry name" value="Multidrug efflux transporter AcrB transmembrane domain"/>
    <property type="match status" value="2"/>
</dbReference>
<feature type="transmembrane region" description="Helical" evidence="2">
    <location>
        <begin position="317"/>
        <end position="340"/>
    </location>
</feature>
<sequence length="909" mass="103366">MGLHSTVAKFFEWETKVVTRWPLIFTVIPLFITCFIIFLAYYDFHLNESKQNLEMFLPDNMESLINLHEMLELFPPRDALRDSYSLFGAKFAYVLFEDLSENGNVLAPINIIKLTELHREILSVTVNGKNFSELCYRVSLDATCTQHPILFALEDDQPFLTVPFLSRYPMLRFGNTTVDNAVIFGGVEASKKAPDKYGNRAISKAKAMRLAYILGADEDADAWTVEFIKHVSKLQFDNATLFYTSSSALAKEMEKNGELLLPYMPWMTLILIAFCMLICSSTNSVKSQPLIGLAAMLNAFIAICSATALLIYLRFPFLHMTLIMPFLIISIGVDNMFLMLKSWRILIDNMPERPKRASESDAVLVAAITEVSVSLLITSLTDGISFAVGSLSDFIAVRVFCTYCALAVLFMFIYQITFLTAIMTFYCRREISNRHWLGCCRLPYRRSADGCFKSLCCVSINTSGPKISTGKDIYRTLSKLMNHWFIKIITFLLYIGYLGYSLNYLFQLPLGLDLKLLTPDGSFVSKELAAQERLFSDYGAFCFGVVKTHNLQIYYPQTRKRLIHLYDNLTRGPYASKAEFWLETFEIKYRNETIETDRNFMRALIRFLETPIYSKFRSDIYFNKTGHITAIKIIMRVRKLGPENDGPRAEYLRKIFQQSNFSGFTYDTSYLLVDQQFVTMQNVIMNVGIAITVILGISAILIPRPISAVVIALCILSINIGVVGALSAAKTRLDIISMITIVMSIGFSVDFATHVTYHFLIQRKNRLEEALRVLAYPLFQAATSTIVGVSILGIVPSYMIRTFVLTVVLVVTIGFVHAILFLPVLLATVLPDTEYLEPYESHAIQEAMPEVYQKQLTVDIFSLQQVNKRMHCYINDEEIREDTVSSMEYPTSHTTWGSSEYDIPNTSFR</sequence>
<feature type="domain" description="SSD" evidence="3">
    <location>
        <begin position="258"/>
        <end position="425"/>
    </location>
</feature>
<keyword evidence="4" id="KW-1185">Reference proteome</keyword>
<accession>A0A914Z6L1</accession>
<evidence type="ECO:0000313" key="5">
    <source>
        <dbReference type="WBParaSite" id="PSU_v2.g5884.t1"/>
    </source>
</evidence>
<organism evidence="4 5">
    <name type="scientific">Panagrolaimus superbus</name>
    <dbReference type="NCBI Taxonomy" id="310955"/>
    <lineage>
        <taxon>Eukaryota</taxon>
        <taxon>Metazoa</taxon>
        <taxon>Ecdysozoa</taxon>
        <taxon>Nematoda</taxon>
        <taxon>Chromadorea</taxon>
        <taxon>Rhabditida</taxon>
        <taxon>Tylenchina</taxon>
        <taxon>Panagrolaimomorpha</taxon>
        <taxon>Panagrolaimoidea</taxon>
        <taxon>Panagrolaimidae</taxon>
        <taxon>Panagrolaimus</taxon>
    </lineage>
</organism>
<reference evidence="5" key="1">
    <citation type="submission" date="2022-11" db="UniProtKB">
        <authorList>
            <consortium name="WormBaseParasite"/>
        </authorList>
    </citation>
    <scope>IDENTIFICATION</scope>
</reference>
<dbReference type="GO" id="GO:0006897">
    <property type="term" value="P:endocytosis"/>
    <property type="evidence" value="ECO:0007669"/>
    <property type="project" value="TreeGrafter"/>
</dbReference>
<dbReference type="Proteomes" id="UP000887577">
    <property type="component" value="Unplaced"/>
</dbReference>
<evidence type="ECO:0000256" key="2">
    <source>
        <dbReference type="SAM" id="Phobius"/>
    </source>
</evidence>
<feature type="transmembrane region" description="Helical" evidence="2">
    <location>
        <begin position="484"/>
        <end position="506"/>
    </location>
</feature>
<feature type="transmembrane region" description="Helical" evidence="2">
    <location>
        <begin position="290"/>
        <end position="311"/>
    </location>
</feature>
<feature type="transmembrane region" description="Helical" evidence="2">
    <location>
        <begin position="361"/>
        <end position="380"/>
    </location>
</feature>
<dbReference type="WBParaSite" id="PSU_v2.g5884.t1">
    <property type="protein sequence ID" value="PSU_v2.g5884.t1"/>
    <property type="gene ID" value="PSU_v2.g5884"/>
</dbReference>
<dbReference type="PROSITE" id="PS50156">
    <property type="entry name" value="SSD"/>
    <property type="match status" value="1"/>
</dbReference>
<feature type="transmembrane region" description="Helical" evidence="2">
    <location>
        <begin position="260"/>
        <end position="278"/>
    </location>
</feature>
<dbReference type="InterPro" id="IPR053958">
    <property type="entry name" value="HMGCR/SNAP/NPC1-like_SSD"/>
</dbReference>
<keyword evidence="2" id="KW-0812">Transmembrane</keyword>
<evidence type="ECO:0000256" key="1">
    <source>
        <dbReference type="ARBA" id="ARBA00005585"/>
    </source>
</evidence>
<dbReference type="GO" id="GO:0005886">
    <property type="term" value="C:plasma membrane"/>
    <property type="evidence" value="ECO:0007669"/>
    <property type="project" value="TreeGrafter"/>
</dbReference>
<dbReference type="AlphaFoldDB" id="A0A914Z6L1"/>
<feature type="transmembrane region" description="Helical" evidence="2">
    <location>
        <begin position="773"/>
        <end position="796"/>
    </location>
</feature>
<name>A0A914Z6L1_9BILA</name>
<dbReference type="InterPro" id="IPR051697">
    <property type="entry name" value="Patched_domain-protein"/>
</dbReference>
<feature type="transmembrane region" description="Helical" evidence="2">
    <location>
        <begin position="21"/>
        <end position="42"/>
    </location>
</feature>
<evidence type="ECO:0000313" key="4">
    <source>
        <dbReference type="Proteomes" id="UP000887577"/>
    </source>
</evidence>
<dbReference type="PANTHER" id="PTHR10796">
    <property type="entry name" value="PATCHED-RELATED"/>
    <property type="match status" value="1"/>
</dbReference>
<feature type="transmembrane region" description="Helical" evidence="2">
    <location>
        <begin position="400"/>
        <end position="426"/>
    </location>
</feature>
<feature type="transmembrane region" description="Helical" evidence="2">
    <location>
        <begin position="735"/>
        <end position="761"/>
    </location>
</feature>
<feature type="transmembrane region" description="Helical" evidence="2">
    <location>
        <begin position="683"/>
        <end position="702"/>
    </location>
</feature>
<dbReference type="PANTHER" id="PTHR10796:SF96">
    <property type="entry name" value="PATCHED-RELATED PROTEIN 9"/>
    <property type="match status" value="1"/>
</dbReference>
<feature type="transmembrane region" description="Helical" evidence="2">
    <location>
        <begin position="802"/>
        <end position="826"/>
    </location>
</feature>
<dbReference type="Gene3D" id="1.20.1640.10">
    <property type="entry name" value="Multidrug efflux transporter AcrB transmembrane domain"/>
    <property type="match status" value="2"/>
</dbReference>
<dbReference type="Pfam" id="PF12349">
    <property type="entry name" value="Sterol-sensing"/>
    <property type="match status" value="1"/>
</dbReference>
<dbReference type="GO" id="GO:0030659">
    <property type="term" value="C:cytoplasmic vesicle membrane"/>
    <property type="evidence" value="ECO:0007669"/>
    <property type="project" value="TreeGrafter"/>
</dbReference>
<keyword evidence="2" id="KW-0472">Membrane</keyword>